<dbReference type="InterPro" id="IPR002397">
    <property type="entry name" value="Cyt_P450_B"/>
</dbReference>
<evidence type="ECO:0000313" key="10">
    <source>
        <dbReference type="Proteomes" id="UP000655868"/>
    </source>
</evidence>
<reference evidence="9" key="1">
    <citation type="submission" date="2020-12" db="EMBL/GenBank/DDBJ databases">
        <title>Antrihabitans popcorni sp. nov. and Antrihabitans auranticaus sp. nov., isolated from a larva cave.</title>
        <authorList>
            <person name="Lee S.D."/>
            <person name="Kim I.S."/>
        </authorList>
    </citation>
    <scope>NUCLEOTIDE SEQUENCE</scope>
    <source>
        <strain evidence="9">YC3-6</strain>
    </source>
</reference>
<sequence length="403" mass="44274">MSTAGHNSSTAGHNSQTRRGAPVVDLDLYGGNAIRDPQPTYRAIREAGPLVWLPRQRLWAMGRYDDVRAALRDDVTFRSGRGVAANPIANVLGRYTTLSSDDRTHLTRRRILMQSLTSRALAPSVETFEQEARATVERLLEQESFEAIADFASRLPVQAVAELVGLKQPPTQLLSWAGATFDGLGPANQRALFTARSSLGLFLYTLRLNRNSVIAGGWAATVFDAVDRGEVTRLEAKNMVIDFVAPSLDTTILATAQLLWSLGTNPDVWQQLKDDPSNVPSAVVEAVRLASPIRGFTRTIATDSTVHGVPLRKGERVVLLYAAANMDERHFHEPEQFMLHRRGSNLGWGHGIHTCVGMQLAKLEMQTLLHTMIPRVDSIAVSDPEPLTNNCLQGFASFTARFA</sequence>
<evidence type="ECO:0000256" key="7">
    <source>
        <dbReference type="RuleBase" id="RU000461"/>
    </source>
</evidence>
<organism evidence="9 10">
    <name type="scientific">Antrihabitans stalagmiti</name>
    <dbReference type="NCBI Taxonomy" id="2799499"/>
    <lineage>
        <taxon>Bacteria</taxon>
        <taxon>Bacillati</taxon>
        <taxon>Actinomycetota</taxon>
        <taxon>Actinomycetes</taxon>
        <taxon>Mycobacteriales</taxon>
        <taxon>Nocardiaceae</taxon>
        <taxon>Antrihabitans</taxon>
    </lineage>
</organism>
<keyword evidence="4 7" id="KW-0560">Oxidoreductase</keyword>
<proteinExistence type="inferred from homology"/>
<dbReference type="GO" id="GO:0016705">
    <property type="term" value="F:oxidoreductase activity, acting on paired donors, with incorporation or reduction of molecular oxygen"/>
    <property type="evidence" value="ECO:0007669"/>
    <property type="project" value="InterPro"/>
</dbReference>
<dbReference type="SUPFAM" id="SSF48264">
    <property type="entry name" value="Cytochrome P450"/>
    <property type="match status" value="1"/>
</dbReference>
<dbReference type="PANTHER" id="PTHR46696:SF1">
    <property type="entry name" value="CYTOCHROME P450 YJIB-RELATED"/>
    <property type="match status" value="1"/>
</dbReference>
<dbReference type="EMBL" id="JAEMNV010000009">
    <property type="protein sequence ID" value="MBJ8341973.1"/>
    <property type="molecule type" value="Genomic_DNA"/>
</dbReference>
<evidence type="ECO:0000256" key="3">
    <source>
        <dbReference type="ARBA" id="ARBA00022723"/>
    </source>
</evidence>
<comment type="similarity">
    <text evidence="1 7">Belongs to the cytochrome P450 family.</text>
</comment>
<keyword evidence="10" id="KW-1185">Reference proteome</keyword>
<gene>
    <name evidence="9" type="ORF">JGU71_24095</name>
</gene>
<dbReference type="GO" id="GO:0005506">
    <property type="term" value="F:iron ion binding"/>
    <property type="evidence" value="ECO:0007669"/>
    <property type="project" value="InterPro"/>
</dbReference>
<evidence type="ECO:0000256" key="4">
    <source>
        <dbReference type="ARBA" id="ARBA00023002"/>
    </source>
</evidence>
<name>A0A934U6J2_9NOCA</name>
<protein>
    <submittedName>
        <fullName evidence="9">Cytochrome P450</fullName>
    </submittedName>
</protein>
<keyword evidence="6 7" id="KW-0503">Monooxygenase</keyword>
<evidence type="ECO:0000313" key="9">
    <source>
        <dbReference type="EMBL" id="MBJ8341973.1"/>
    </source>
</evidence>
<evidence type="ECO:0000256" key="5">
    <source>
        <dbReference type="ARBA" id="ARBA00023004"/>
    </source>
</evidence>
<dbReference type="PRINTS" id="PR00359">
    <property type="entry name" value="BP450"/>
</dbReference>
<dbReference type="PROSITE" id="PS00086">
    <property type="entry name" value="CYTOCHROME_P450"/>
    <property type="match status" value="1"/>
</dbReference>
<evidence type="ECO:0000256" key="6">
    <source>
        <dbReference type="ARBA" id="ARBA00023033"/>
    </source>
</evidence>
<accession>A0A934U6J2</accession>
<evidence type="ECO:0000256" key="1">
    <source>
        <dbReference type="ARBA" id="ARBA00010617"/>
    </source>
</evidence>
<dbReference type="GO" id="GO:0020037">
    <property type="term" value="F:heme binding"/>
    <property type="evidence" value="ECO:0007669"/>
    <property type="project" value="InterPro"/>
</dbReference>
<evidence type="ECO:0000256" key="8">
    <source>
        <dbReference type="SAM" id="MobiDB-lite"/>
    </source>
</evidence>
<feature type="compositionally biased region" description="Polar residues" evidence="8">
    <location>
        <begin position="1"/>
        <end position="18"/>
    </location>
</feature>
<dbReference type="InterPro" id="IPR017972">
    <property type="entry name" value="Cyt_P450_CS"/>
</dbReference>
<dbReference type="Pfam" id="PF00067">
    <property type="entry name" value="p450"/>
    <property type="match status" value="1"/>
</dbReference>
<evidence type="ECO:0000256" key="2">
    <source>
        <dbReference type="ARBA" id="ARBA00022617"/>
    </source>
</evidence>
<feature type="region of interest" description="Disordered" evidence="8">
    <location>
        <begin position="1"/>
        <end position="22"/>
    </location>
</feature>
<dbReference type="GO" id="GO:0004497">
    <property type="term" value="F:monooxygenase activity"/>
    <property type="evidence" value="ECO:0007669"/>
    <property type="project" value="UniProtKB-KW"/>
</dbReference>
<keyword evidence="3 7" id="KW-0479">Metal-binding</keyword>
<dbReference type="PANTHER" id="PTHR46696">
    <property type="entry name" value="P450, PUTATIVE (EUROFUNG)-RELATED"/>
    <property type="match status" value="1"/>
</dbReference>
<keyword evidence="5 7" id="KW-0408">Iron</keyword>
<dbReference type="InterPro" id="IPR036396">
    <property type="entry name" value="Cyt_P450_sf"/>
</dbReference>
<dbReference type="InterPro" id="IPR001128">
    <property type="entry name" value="Cyt_P450"/>
</dbReference>
<keyword evidence="2 7" id="KW-0349">Heme</keyword>
<dbReference type="AlphaFoldDB" id="A0A934U6J2"/>
<dbReference type="Proteomes" id="UP000655868">
    <property type="component" value="Unassembled WGS sequence"/>
</dbReference>
<dbReference type="Gene3D" id="1.10.630.10">
    <property type="entry name" value="Cytochrome P450"/>
    <property type="match status" value="1"/>
</dbReference>
<dbReference type="RefSeq" id="WP_199707126.1">
    <property type="nucleotide sequence ID" value="NZ_JAEMNV010000009.1"/>
</dbReference>
<comment type="caution">
    <text evidence="9">The sequence shown here is derived from an EMBL/GenBank/DDBJ whole genome shotgun (WGS) entry which is preliminary data.</text>
</comment>